<dbReference type="GO" id="GO:0008483">
    <property type="term" value="F:transaminase activity"/>
    <property type="evidence" value="ECO:0007669"/>
    <property type="project" value="TreeGrafter"/>
</dbReference>
<dbReference type="InterPro" id="IPR050478">
    <property type="entry name" value="Ethylene_sulfur-biosynth"/>
</dbReference>
<evidence type="ECO:0000256" key="2">
    <source>
        <dbReference type="SAM" id="MobiDB-lite"/>
    </source>
</evidence>
<name>A0AAX4PKQ9_9CHLO</name>
<feature type="region of interest" description="Disordered" evidence="2">
    <location>
        <begin position="82"/>
        <end position="105"/>
    </location>
</feature>
<dbReference type="InterPro" id="IPR015422">
    <property type="entry name" value="PyrdxlP-dep_Trfase_small"/>
</dbReference>
<feature type="domain" description="Aminotransferase class I/classII large" evidence="3">
    <location>
        <begin position="158"/>
        <end position="520"/>
    </location>
</feature>
<gene>
    <name evidence="4" type="ORF">HKI87_14g77640</name>
</gene>
<dbReference type="Gene3D" id="3.40.640.10">
    <property type="entry name" value="Type I PLP-dependent aspartate aminotransferase-like (Major domain)"/>
    <property type="match status" value="1"/>
</dbReference>
<evidence type="ECO:0000256" key="1">
    <source>
        <dbReference type="ARBA" id="ARBA00022898"/>
    </source>
</evidence>
<dbReference type="EMBL" id="CP151514">
    <property type="protein sequence ID" value="WZN66199.1"/>
    <property type="molecule type" value="Genomic_DNA"/>
</dbReference>
<accession>A0AAX4PKQ9</accession>
<dbReference type="SUPFAM" id="SSF53383">
    <property type="entry name" value="PLP-dependent transferases"/>
    <property type="match status" value="1"/>
</dbReference>
<dbReference type="PANTHER" id="PTHR43795:SF39">
    <property type="entry name" value="AMINOTRANSFERASE CLASS I_CLASSII DOMAIN-CONTAINING PROTEIN"/>
    <property type="match status" value="1"/>
</dbReference>
<protein>
    <submittedName>
        <fullName evidence="4">1-aminocyclopropane-1-carboxylate synthase</fullName>
    </submittedName>
</protein>
<evidence type="ECO:0000313" key="5">
    <source>
        <dbReference type="Proteomes" id="UP001472866"/>
    </source>
</evidence>
<dbReference type="PANTHER" id="PTHR43795">
    <property type="entry name" value="BIFUNCTIONAL ASPARTATE AMINOTRANSFERASE AND GLUTAMATE/ASPARTATE-PREPHENATE AMINOTRANSFERASE-RELATED"/>
    <property type="match status" value="1"/>
</dbReference>
<keyword evidence="1" id="KW-0663">Pyridoxal phosphate</keyword>
<reference evidence="4 5" key="1">
    <citation type="submission" date="2024-03" db="EMBL/GenBank/DDBJ databases">
        <title>Complete genome sequence of the green alga Chloropicon roscoffensis RCC1871.</title>
        <authorList>
            <person name="Lemieux C."/>
            <person name="Pombert J.-F."/>
            <person name="Otis C."/>
            <person name="Turmel M."/>
        </authorList>
    </citation>
    <scope>NUCLEOTIDE SEQUENCE [LARGE SCALE GENOMIC DNA]</scope>
    <source>
        <strain evidence="4 5">RCC1871</strain>
    </source>
</reference>
<dbReference type="GO" id="GO:0030170">
    <property type="term" value="F:pyridoxal phosphate binding"/>
    <property type="evidence" value="ECO:0007669"/>
    <property type="project" value="InterPro"/>
</dbReference>
<dbReference type="InterPro" id="IPR004839">
    <property type="entry name" value="Aminotransferase_I/II_large"/>
</dbReference>
<dbReference type="CDD" id="cd00609">
    <property type="entry name" value="AAT_like"/>
    <property type="match status" value="1"/>
</dbReference>
<dbReference type="PRINTS" id="PR00753">
    <property type="entry name" value="ACCSYNTHASE"/>
</dbReference>
<evidence type="ECO:0000259" key="3">
    <source>
        <dbReference type="Pfam" id="PF00155"/>
    </source>
</evidence>
<dbReference type="InterPro" id="IPR015424">
    <property type="entry name" value="PyrdxlP-dep_Trfase"/>
</dbReference>
<dbReference type="GO" id="GO:0006520">
    <property type="term" value="P:amino acid metabolic process"/>
    <property type="evidence" value="ECO:0007669"/>
    <property type="project" value="TreeGrafter"/>
</dbReference>
<keyword evidence="5" id="KW-1185">Reference proteome</keyword>
<sequence>MESAESIRSAFESALEGARAVADGLDARAKAALAAGAGVAVLLALRRLRQQRARTRGPCRGGKVVAVVEEPAQVAQVVEVVSREKEERKEEERNEEKEEGPVRARAEGDLAVRSSTATQPALSYLDVFLEAMSDQWTEKNAQGNIILLIAENKLTTGMVVKRLRQVKNVPDSVLGYTSFRGDPLFRAAIAKYVQQTFASDAGAIDPECLAVSAGCGAVIDNVCFAVCDRGSEVLIPAPYYPAFDNDLRVRSGVEPVPVFSSSGSAGLPTNEDLDKAFSSCSNPRVLLLTNPHNPLGTVLNAQQVHRCIKWALMRGLHVISDEIYANSVHAPEGSREVFRSAMAMAPDLAEKLGEELVAQRLHTIFGFSKDFCASGLRVGCIHTKNRRLLMAMDNVGYFCGVSGHTAHLMTQALEDASFVRRFLQKNQRNLRSSYNVLESKLKAAGIPFLPASAGMFCWIDMRKFLRESTWEEEKRLWTGLAKDAKVLFTPGRDCHASEPGYFRICFAWVPERALALAIDRVARYLEKNADA</sequence>
<dbReference type="Pfam" id="PF00155">
    <property type="entry name" value="Aminotran_1_2"/>
    <property type="match status" value="1"/>
</dbReference>
<evidence type="ECO:0000313" key="4">
    <source>
        <dbReference type="EMBL" id="WZN66199.1"/>
    </source>
</evidence>
<dbReference type="Gene3D" id="3.90.1150.10">
    <property type="entry name" value="Aspartate Aminotransferase, domain 1"/>
    <property type="match status" value="1"/>
</dbReference>
<proteinExistence type="predicted"/>
<dbReference type="AlphaFoldDB" id="A0AAX4PKQ9"/>
<dbReference type="InterPro" id="IPR015421">
    <property type="entry name" value="PyrdxlP-dep_Trfase_major"/>
</dbReference>
<dbReference type="Proteomes" id="UP001472866">
    <property type="component" value="Chromosome 14"/>
</dbReference>
<organism evidence="4 5">
    <name type="scientific">Chloropicon roscoffensis</name>
    <dbReference type="NCBI Taxonomy" id="1461544"/>
    <lineage>
        <taxon>Eukaryota</taxon>
        <taxon>Viridiplantae</taxon>
        <taxon>Chlorophyta</taxon>
        <taxon>Chloropicophyceae</taxon>
        <taxon>Chloropicales</taxon>
        <taxon>Chloropicaceae</taxon>
        <taxon>Chloropicon</taxon>
    </lineage>
</organism>